<protein>
    <submittedName>
        <fullName evidence="2">Uncharacterized protein</fullName>
    </submittedName>
</protein>
<dbReference type="EMBL" id="ACYG01000019">
    <property type="protein sequence ID" value="EEV18171.1"/>
    <property type="molecule type" value="Genomic_DNA"/>
</dbReference>
<feature type="compositionally biased region" description="Basic residues" evidence="1">
    <location>
        <begin position="18"/>
        <end position="30"/>
    </location>
</feature>
<evidence type="ECO:0000313" key="2">
    <source>
        <dbReference type="EMBL" id="EEV18171.1"/>
    </source>
</evidence>
<evidence type="ECO:0000256" key="1">
    <source>
        <dbReference type="SAM" id="MobiDB-lite"/>
    </source>
</evidence>
<accession>C8PGD3</accession>
<evidence type="ECO:0000313" key="3">
    <source>
        <dbReference type="Proteomes" id="UP000005709"/>
    </source>
</evidence>
<reference evidence="2 3" key="1">
    <citation type="submission" date="2009-07" db="EMBL/GenBank/DDBJ databases">
        <authorList>
            <person name="Madupu R."/>
            <person name="Sebastian Y."/>
            <person name="Durkin A.S."/>
            <person name="Torralba M."/>
            <person name="Methe B."/>
            <person name="Sutton G.G."/>
            <person name="Strausberg R.L."/>
            <person name="Nelson K.E."/>
        </authorList>
    </citation>
    <scope>NUCLEOTIDE SEQUENCE [LARGE SCALE GENOMIC DNA]</scope>
    <source>
        <strain evidence="2 3">RM3268</strain>
    </source>
</reference>
<keyword evidence="3" id="KW-1185">Reference proteome</keyword>
<name>C8PGD3_9BACT</name>
<comment type="caution">
    <text evidence="2">The sequence shown here is derived from an EMBL/GenBank/DDBJ whole genome shotgun (WGS) entry which is preliminary data.</text>
</comment>
<feature type="region of interest" description="Disordered" evidence="1">
    <location>
        <begin position="18"/>
        <end position="43"/>
    </location>
</feature>
<gene>
    <name evidence="2" type="ORF">CAMGR0001_0926</name>
</gene>
<organism evidence="2 3">
    <name type="scientific">Campylobacter gracilis RM3268</name>
    <dbReference type="NCBI Taxonomy" id="553220"/>
    <lineage>
        <taxon>Bacteria</taxon>
        <taxon>Pseudomonadati</taxon>
        <taxon>Campylobacterota</taxon>
        <taxon>Epsilonproteobacteria</taxon>
        <taxon>Campylobacterales</taxon>
        <taxon>Campylobacteraceae</taxon>
        <taxon>Campylobacter</taxon>
    </lineage>
</organism>
<proteinExistence type="predicted"/>
<dbReference type="Proteomes" id="UP000005709">
    <property type="component" value="Unassembled WGS sequence"/>
</dbReference>
<sequence length="43" mass="4896">MRVAKFIKRVAVTKLRRCSSRKTKTSRRLQKQGVAAKSALKHA</sequence>
<dbReference type="AlphaFoldDB" id="C8PGD3"/>